<proteinExistence type="predicted"/>
<dbReference type="PANTHER" id="PTHR42730:SF1">
    <property type="entry name" value="2-OXOGLUTARATE SYNTHASE SUBUNIT KORC"/>
    <property type="match status" value="1"/>
</dbReference>
<keyword evidence="4" id="KW-1185">Reference proteome</keyword>
<dbReference type="Pfam" id="PF01558">
    <property type="entry name" value="POR"/>
    <property type="match status" value="1"/>
</dbReference>
<evidence type="ECO:0000313" key="4">
    <source>
        <dbReference type="Proteomes" id="UP000006365"/>
    </source>
</evidence>
<dbReference type="EMBL" id="CP002364">
    <property type="protein sequence ID" value="ADW17917.1"/>
    <property type="molecule type" value="Genomic_DNA"/>
</dbReference>
<dbReference type="Proteomes" id="UP000006365">
    <property type="component" value="Chromosome"/>
</dbReference>
<dbReference type="EC" id="1.2.7.3" evidence="3"/>
<gene>
    <name evidence="3" type="ordered locus">Despr_1767</name>
</gene>
<name>A0A7U4DPC4_DESPD</name>
<dbReference type="KEGG" id="dpr:Despr_1767"/>
<accession>A0A7U4DPC4</accession>
<evidence type="ECO:0000256" key="1">
    <source>
        <dbReference type="ARBA" id="ARBA00023002"/>
    </source>
</evidence>
<dbReference type="SUPFAM" id="SSF53323">
    <property type="entry name" value="Pyruvate-ferredoxin oxidoreductase, PFOR, domain III"/>
    <property type="match status" value="1"/>
</dbReference>
<dbReference type="InterPro" id="IPR052554">
    <property type="entry name" value="2-oxoglutarate_synth_KorC"/>
</dbReference>
<dbReference type="InterPro" id="IPR002869">
    <property type="entry name" value="Pyrv_flavodox_OxRed_cen"/>
</dbReference>
<dbReference type="PANTHER" id="PTHR42730">
    <property type="entry name" value="2-OXOGLUTARATE SYNTHASE SUBUNIT KORC"/>
    <property type="match status" value="1"/>
</dbReference>
<dbReference type="RefSeq" id="WP_015724458.1">
    <property type="nucleotide sequence ID" value="NC_014972.1"/>
</dbReference>
<evidence type="ECO:0000313" key="3">
    <source>
        <dbReference type="EMBL" id="ADW17917.1"/>
    </source>
</evidence>
<sequence>MKLPVKRRYEMRFSGSGGQGLIMAAVVFAEAVGVYDGKYVCQTQSYGPEARGGKSKAEVVISDAPIDYPKARRLDLLLAMNQTACDAYYRDLNPDGLLVVDSSLVSQYPTSRIIAIPFTRIARDELGREMAANMVALGAVGLLSGQVISNSLEKALLARVPPGSEEFNRAALHRGMDEAAKINLDALPRSVLSDDEV</sequence>
<protein>
    <submittedName>
        <fullName evidence="3">2-oxoglutarate ferredoxin oxidoreductase, gamma subunit</fullName>
        <ecNumber evidence="3">1.2.7.3</ecNumber>
    </submittedName>
</protein>
<dbReference type="GO" id="GO:0047553">
    <property type="term" value="F:2-oxoglutarate synthase activity"/>
    <property type="evidence" value="ECO:0007669"/>
    <property type="project" value="UniProtKB-EC"/>
</dbReference>
<reference evidence="3 4" key="1">
    <citation type="journal article" date="2011" name="Stand. Genomic Sci.">
        <title>Complete genome sequence of Desulfobulbus propionicus type strain (1pr3).</title>
        <authorList>
            <person name="Pagani I."/>
            <person name="Lapidus A."/>
            <person name="Nolan M."/>
            <person name="Lucas S."/>
            <person name="Hammon N."/>
            <person name="Deshpande S."/>
            <person name="Cheng J.F."/>
            <person name="Chertkov O."/>
            <person name="Davenport K."/>
            <person name="Tapia R."/>
            <person name="Han C."/>
            <person name="Goodwin L."/>
            <person name="Pitluck S."/>
            <person name="Liolios K."/>
            <person name="Mavromatis K."/>
            <person name="Ivanova N."/>
            <person name="Mikhailova N."/>
            <person name="Pati A."/>
            <person name="Chen A."/>
            <person name="Palaniappan K."/>
            <person name="Land M."/>
            <person name="Hauser L."/>
            <person name="Chang Y.J."/>
            <person name="Jeffries C.D."/>
            <person name="Detter J.C."/>
            <person name="Brambilla E."/>
            <person name="Kannan K.P."/>
            <person name="Djao O.D."/>
            <person name="Rohde M."/>
            <person name="Pukall R."/>
            <person name="Spring S."/>
            <person name="Goker M."/>
            <person name="Sikorski J."/>
            <person name="Woyke T."/>
            <person name="Bristow J."/>
            <person name="Eisen J.A."/>
            <person name="Markowitz V."/>
            <person name="Hugenholtz P."/>
            <person name="Kyrpides N.C."/>
            <person name="Klenk H.P."/>
        </authorList>
    </citation>
    <scope>NUCLEOTIDE SEQUENCE [LARGE SCALE GENOMIC DNA]</scope>
    <source>
        <strain evidence="4">ATCC 33891 / DSM 2032 / 1pr3</strain>
    </source>
</reference>
<feature type="domain" description="Pyruvate/ketoisovalerate oxidoreductase catalytic" evidence="2">
    <location>
        <begin position="17"/>
        <end position="177"/>
    </location>
</feature>
<dbReference type="Gene3D" id="3.40.920.10">
    <property type="entry name" value="Pyruvate-ferredoxin oxidoreductase, PFOR, domain III"/>
    <property type="match status" value="1"/>
</dbReference>
<organism evidence="3 4">
    <name type="scientific">Desulfobulbus propionicus (strain ATCC 33891 / DSM 2032 / VKM B-1956 / 1pr3)</name>
    <dbReference type="NCBI Taxonomy" id="577650"/>
    <lineage>
        <taxon>Bacteria</taxon>
        <taxon>Pseudomonadati</taxon>
        <taxon>Thermodesulfobacteriota</taxon>
        <taxon>Desulfobulbia</taxon>
        <taxon>Desulfobulbales</taxon>
        <taxon>Desulfobulbaceae</taxon>
        <taxon>Desulfobulbus</taxon>
    </lineage>
</organism>
<evidence type="ECO:0000259" key="2">
    <source>
        <dbReference type="Pfam" id="PF01558"/>
    </source>
</evidence>
<dbReference type="InterPro" id="IPR019752">
    <property type="entry name" value="Pyrv/ketoisovalerate_OxRed_cat"/>
</dbReference>
<dbReference type="AlphaFoldDB" id="A0A7U4DPC4"/>
<keyword evidence="1 3" id="KW-0560">Oxidoreductase</keyword>